<comment type="caution">
    <text evidence="2">The sequence shown here is derived from an EMBL/GenBank/DDBJ whole genome shotgun (WGS) entry which is preliminary data.</text>
</comment>
<dbReference type="RefSeq" id="XP_056552345.1">
    <property type="nucleotide sequence ID" value="XM_056703345.1"/>
</dbReference>
<evidence type="ECO:0008006" key="4">
    <source>
        <dbReference type="Google" id="ProtNLM"/>
    </source>
</evidence>
<keyword evidence="3" id="KW-1185">Reference proteome</keyword>
<sequence length="376" mass="41634">MRTVLMNSIRLTKDPQTVRDALEELHIRSYIRPSVSNFGRIIIIHSLIEWNWQIQRFYSNKLSQLTPKAARKPPGSICSASSAAPYPASIPQILAWRNNARGCLDVLHWEALGISSKTGGIESPLFLVLHLARLILLTPVSHLRTLAEYRCNHGASGTCEPRTLPNEDVSVVRYWFTYDKYKCRLAVLHAGAIYWHIRRYSSDAILQPFAPFLATLVLWTYATCSSAKASSPQIPPAGLEGGSGPNLHAGSVAGDGNATTTRNHRGWIGADPIPDEMNELSSGSDSDTSDCSNSPPRAPSFMHLDRPFDDELAQHFIRLADTMQASVDRVGDLCTTVPAGVLKEGSRLLREKFRKWDVSKTYATTLEDLMLPNPLS</sequence>
<feature type="region of interest" description="Disordered" evidence="1">
    <location>
        <begin position="235"/>
        <end position="301"/>
    </location>
</feature>
<protein>
    <recommendedName>
        <fullName evidence="4">Transcription factor domain-containing protein</fullName>
    </recommendedName>
</protein>
<feature type="compositionally biased region" description="Low complexity" evidence="1">
    <location>
        <begin position="281"/>
        <end position="294"/>
    </location>
</feature>
<evidence type="ECO:0000313" key="2">
    <source>
        <dbReference type="EMBL" id="KAJ5364719.1"/>
    </source>
</evidence>
<evidence type="ECO:0000256" key="1">
    <source>
        <dbReference type="SAM" id="MobiDB-lite"/>
    </source>
</evidence>
<dbReference type="Proteomes" id="UP001147782">
    <property type="component" value="Unassembled WGS sequence"/>
</dbReference>
<gene>
    <name evidence="2" type="ORF">N7496_010432</name>
</gene>
<reference evidence="2" key="1">
    <citation type="submission" date="2022-11" db="EMBL/GenBank/DDBJ databases">
        <authorList>
            <person name="Petersen C."/>
        </authorList>
    </citation>
    <scope>NUCLEOTIDE SEQUENCE</scope>
    <source>
        <strain evidence="2">IBT 29864</strain>
    </source>
</reference>
<dbReference type="GeneID" id="81442524"/>
<name>A0A9W9V1Y1_9EURO</name>
<proteinExistence type="predicted"/>
<evidence type="ECO:0000313" key="3">
    <source>
        <dbReference type="Proteomes" id="UP001147782"/>
    </source>
</evidence>
<dbReference type="AlphaFoldDB" id="A0A9W9V1Y1"/>
<reference evidence="2" key="2">
    <citation type="journal article" date="2023" name="IMA Fungus">
        <title>Comparative genomic study of the Penicillium genus elucidates a diverse pangenome and 15 lateral gene transfer events.</title>
        <authorList>
            <person name="Petersen C."/>
            <person name="Sorensen T."/>
            <person name="Nielsen M.R."/>
            <person name="Sondergaard T.E."/>
            <person name="Sorensen J.L."/>
            <person name="Fitzpatrick D.A."/>
            <person name="Frisvad J.C."/>
            <person name="Nielsen K.L."/>
        </authorList>
    </citation>
    <scope>NUCLEOTIDE SEQUENCE</scope>
    <source>
        <strain evidence="2">IBT 29864</strain>
    </source>
</reference>
<organism evidence="2 3">
    <name type="scientific">Penicillium cataractarum</name>
    <dbReference type="NCBI Taxonomy" id="2100454"/>
    <lineage>
        <taxon>Eukaryota</taxon>
        <taxon>Fungi</taxon>
        <taxon>Dikarya</taxon>
        <taxon>Ascomycota</taxon>
        <taxon>Pezizomycotina</taxon>
        <taxon>Eurotiomycetes</taxon>
        <taxon>Eurotiomycetidae</taxon>
        <taxon>Eurotiales</taxon>
        <taxon>Aspergillaceae</taxon>
        <taxon>Penicillium</taxon>
    </lineage>
</organism>
<accession>A0A9W9V1Y1</accession>
<dbReference type="EMBL" id="JAPZBS010000008">
    <property type="protein sequence ID" value="KAJ5364719.1"/>
    <property type="molecule type" value="Genomic_DNA"/>
</dbReference>
<dbReference type="OrthoDB" id="654211at2759"/>